<evidence type="ECO:0000259" key="2">
    <source>
        <dbReference type="SMART" id="SM00382"/>
    </source>
</evidence>
<dbReference type="PANTHER" id="PTHR35894:SF1">
    <property type="entry name" value="PHOSPHORIBULOKINASE _ URIDINE KINASE FAMILY"/>
    <property type="match status" value="1"/>
</dbReference>
<name>A0A3E0UIN5_9GAMM</name>
<dbReference type="SMART" id="SM00382">
    <property type="entry name" value="AAA"/>
    <property type="match status" value="1"/>
</dbReference>
<reference evidence="3 4" key="1">
    <citation type="submission" date="2018-08" db="EMBL/GenBank/DDBJ databases">
        <title>Thalassotalea euphylliae genome.</title>
        <authorList>
            <person name="Summers S."/>
            <person name="Rice S.A."/>
            <person name="Freckelton M.L."/>
            <person name="Nedved B.T."/>
            <person name="Hadfield M.G."/>
        </authorList>
    </citation>
    <scope>NUCLEOTIDE SEQUENCE [LARGE SCALE GENOMIC DNA]</scope>
    <source>
        <strain evidence="3 4">H2</strain>
    </source>
</reference>
<dbReference type="InterPro" id="IPR049945">
    <property type="entry name" value="AAA_22"/>
</dbReference>
<evidence type="ECO:0000313" key="3">
    <source>
        <dbReference type="EMBL" id="REL36493.1"/>
    </source>
</evidence>
<dbReference type="CDD" id="cd00009">
    <property type="entry name" value="AAA"/>
    <property type="match status" value="1"/>
</dbReference>
<evidence type="ECO:0000256" key="1">
    <source>
        <dbReference type="SAM" id="Phobius"/>
    </source>
</evidence>
<comment type="caution">
    <text evidence="3">The sequence shown here is derived from an EMBL/GenBank/DDBJ whole genome shotgun (WGS) entry which is preliminary data.</text>
</comment>
<protein>
    <submittedName>
        <fullName evidence="3">DUF2075 domain-containing protein</fullName>
    </submittedName>
</protein>
<dbReference type="Pfam" id="PF16537">
    <property type="entry name" value="T2SSB"/>
    <property type="match status" value="1"/>
</dbReference>
<dbReference type="SUPFAM" id="SSF52540">
    <property type="entry name" value="P-loop containing nucleoside triphosphate hydrolases"/>
    <property type="match status" value="1"/>
</dbReference>
<dbReference type="InterPro" id="IPR052026">
    <property type="entry name" value="ExeA_AAA_ATPase_DNA-bind"/>
</dbReference>
<keyword evidence="1" id="KW-0472">Membrane</keyword>
<dbReference type="InterPro" id="IPR027417">
    <property type="entry name" value="P-loop_NTPase"/>
</dbReference>
<dbReference type="OrthoDB" id="9780149at2"/>
<dbReference type="EMBL" id="QUOV01000001">
    <property type="protein sequence ID" value="REL36493.1"/>
    <property type="molecule type" value="Genomic_DNA"/>
</dbReference>
<proteinExistence type="predicted"/>
<accession>A0A3E0UIN5</accession>
<keyword evidence="1" id="KW-1133">Transmembrane helix</keyword>
<dbReference type="Proteomes" id="UP000256999">
    <property type="component" value="Unassembled WGS sequence"/>
</dbReference>
<dbReference type="Pfam" id="PF13401">
    <property type="entry name" value="AAA_22"/>
    <property type="match status" value="1"/>
</dbReference>
<dbReference type="Gene3D" id="3.40.50.300">
    <property type="entry name" value="P-loop containing nucleotide triphosphate hydrolases"/>
    <property type="match status" value="1"/>
</dbReference>
<feature type="transmembrane region" description="Helical" evidence="1">
    <location>
        <begin position="282"/>
        <end position="302"/>
    </location>
</feature>
<feature type="domain" description="AAA+ ATPase" evidence="2">
    <location>
        <begin position="42"/>
        <end position="196"/>
    </location>
</feature>
<dbReference type="GO" id="GO:0016887">
    <property type="term" value="F:ATP hydrolysis activity"/>
    <property type="evidence" value="ECO:0007669"/>
    <property type="project" value="InterPro"/>
</dbReference>
<dbReference type="RefSeq" id="WP_116001161.1">
    <property type="nucleotide sequence ID" value="NZ_QUOV01000001.1"/>
</dbReference>
<dbReference type="InterPro" id="IPR032389">
    <property type="entry name" value="GspB_C"/>
</dbReference>
<dbReference type="PANTHER" id="PTHR35894">
    <property type="entry name" value="GENERAL SECRETION PATHWAY PROTEIN A-RELATED"/>
    <property type="match status" value="1"/>
</dbReference>
<keyword evidence="1" id="KW-0812">Transmembrane</keyword>
<organism evidence="3 4">
    <name type="scientific">Thalassotalea euphylliae</name>
    <dbReference type="NCBI Taxonomy" id="1655234"/>
    <lineage>
        <taxon>Bacteria</taxon>
        <taxon>Pseudomonadati</taxon>
        <taxon>Pseudomonadota</taxon>
        <taxon>Gammaproteobacteria</taxon>
        <taxon>Alteromonadales</taxon>
        <taxon>Colwelliaceae</taxon>
        <taxon>Thalassotalea</taxon>
    </lineage>
</organism>
<sequence>MYTSFFGLNDIPFSIAPNPDYLFLGDRHKEALSHLSYGLGDTGGFVLLTGEVGTGKTTISRRLLEQLPENTQVAFILNPTLSCLELLATICDELKVRYKKTGTTLKYLTDKIQQKLLSNQAEGINTLLIIDEAQHLQPEVLEQLRLLTNLETNTKKLLQVVLIGQPELQQLLQRRDLRQLAQRITARYHLLPLTRKEVALYIKHRLTVADCHRQLFKPSAIALIHKISKGIPRLINLLCDRALATAYGNNDSVVNRKTVLTASEQALGSEFHLTPWWQKKSLIAASIAANLAIVVAGAYWFGGYYQTQTHVQTEASTSNEVANENLSGSNAQFSSQKPVDESSSEQATLVESSELAQVSLNQSTQPEVLPAKVASVEIVPANMQNELANNNTNLEQATERNLKPQSESEPIPAAEQNLDFDLSQLEGVSPELLAKVQQAVDDTEQQQPLVPAASESPVPSLLDMPSHIQNSVPAMTFEVHIFATDGNGWVRVNGRERYEGDVVAGRVVLAQINQEDVVLELDGQQFSLPALSSW</sequence>
<gene>
    <name evidence="3" type="ORF">DXX92_14865</name>
</gene>
<evidence type="ECO:0000313" key="4">
    <source>
        <dbReference type="Proteomes" id="UP000256999"/>
    </source>
</evidence>
<dbReference type="AlphaFoldDB" id="A0A3E0UIN5"/>
<dbReference type="InterPro" id="IPR003593">
    <property type="entry name" value="AAA+_ATPase"/>
</dbReference>
<dbReference type="GO" id="GO:0015627">
    <property type="term" value="C:type II protein secretion system complex"/>
    <property type="evidence" value="ECO:0007669"/>
    <property type="project" value="InterPro"/>
</dbReference>